<dbReference type="OrthoDB" id="337735at2759"/>
<dbReference type="Gene3D" id="1.10.472.10">
    <property type="entry name" value="Cyclin-like"/>
    <property type="match status" value="1"/>
</dbReference>
<gene>
    <name evidence="1" type="ORF">GSBLH_T00002421001</name>
</gene>
<dbReference type="PANTHER" id="PTHR15615:SF108">
    <property type="entry name" value="PROTEIN CNPPD1"/>
    <property type="match status" value="1"/>
</dbReference>
<sequence>MNCSLEVYVLSLLYLERLHEKCPCLLCYNNAELLILISIILAHKYHEETSYCPSFYTKLANVPISHLNRLEVDFINRIEFALYVSASAYYKFYRRLTSLTTSPTTPFPNICLPSLLSVPTSASYSLIYANDPHEFQRRARFFQYQQLCLPQIYAIPAGTFPSTFLSQGATCGRLGSVEPSLCYSAACCGYDQYPVKQDVPIGCVFTGVCCFVGVQVQKPVFVTGVRWGVPMQWR</sequence>
<evidence type="ECO:0000313" key="2">
    <source>
        <dbReference type="Proteomes" id="UP000008312"/>
    </source>
</evidence>
<keyword evidence="2" id="KW-1185">Reference proteome</keyword>
<reference evidence="1" key="1">
    <citation type="submission" date="2010-02" db="EMBL/GenBank/DDBJ databases">
        <title>Sequencing and annotation of the Blastocystis hominis genome.</title>
        <authorList>
            <person name="Wincker P."/>
        </authorList>
    </citation>
    <scope>NUCLEOTIDE SEQUENCE</scope>
    <source>
        <strain evidence="1">Singapore isolate B</strain>
    </source>
</reference>
<evidence type="ECO:0008006" key="3">
    <source>
        <dbReference type="Google" id="ProtNLM"/>
    </source>
</evidence>
<protein>
    <recommendedName>
        <fullName evidence="3">Cyclin N-terminal domain-containing protein</fullName>
    </recommendedName>
</protein>
<dbReference type="GeneID" id="24919592"/>
<proteinExistence type="predicted"/>
<dbReference type="AlphaFoldDB" id="D8M443"/>
<dbReference type="InterPro" id="IPR013922">
    <property type="entry name" value="Cyclin_PHO80-like"/>
</dbReference>
<dbReference type="GO" id="GO:0019901">
    <property type="term" value="F:protein kinase binding"/>
    <property type="evidence" value="ECO:0007669"/>
    <property type="project" value="InterPro"/>
</dbReference>
<dbReference type="InParanoid" id="D8M443"/>
<dbReference type="Pfam" id="PF08613">
    <property type="entry name" value="Cyclin"/>
    <property type="match status" value="1"/>
</dbReference>
<name>D8M443_BLAHO</name>
<dbReference type="Proteomes" id="UP000008312">
    <property type="component" value="Unassembled WGS sequence"/>
</dbReference>
<evidence type="ECO:0000313" key="1">
    <source>
        <dbReference type="EMBL" id="CBK22832.2"/>
    </source>
</evidence>
<dbReference type="EMBL" id="FN668651">
    <property type="protein sequence ID" value="CBK22832.2"/>
    <property type="molecule type" value="Genomic_DNA"/>
</dbReference>
<accession>D8M443</accession>
<organism evidence="1">
    <name type="scientific">Blastocystis hominis</name>
    <dbReference type="NCBI Taxonomy" id="12968"/>
    <lineage>
        <taxon>Eukaryota</taxon>
        <taxon>Sar</taxon>
        <taxon>Stramenopiles</taxon>
        <taxon>Bigyra</taxon>
        <taxon>Opalozoa</taxon>
        <taxon>Opalinata</taxon>
        <taxon>Blastocystidae</taxon>
        <taxon>Blastocystis</taxon>
    </lineage>
</organism>
<dbReference type="RefSeq" id="XP_012896880.1">
    <property type="nucleotide sequence ID" value="XM_013041426.1"/>
</dbReference>
<dbReference type="PANTHER" id="PTHR15615">
    <property type="match status" value="1"/>
</dbReference>